<dbReference type="EMBL" id="JAAAHW010001432">
    <property type="protein sequence ID" value="KAF9995062.1"/>
    <property type="molecule type" value="Genomic_DNA"/>
</dbReference>
<protein>
    <submittedName>
        <fullName evidence="1">Uncharacterized protein</fullName>
    </submittedName>
</protein>
<evidence type="ECO:0000313" key="2">
    <source>
        <dbReference type="Proteomes" id="UP000749646"/>
    </source>
</evidence>
<reference evidence="1" key="1">
    <citation type="journal article" date="2020" name="Fungal Divers.">
        <title>Resolving the Mortierellaceae phylogeny through synthesis of multi-gene phylogenetics and phylogenomics.</title>
        <authorList>
            <person name="Vandepol N."/>
            <person name="Liber J."/>
            <person name="Desiro A."/>
            <person name="Na H."/>
            <person name="Kennedy M."/>
            <person name="Barry K."/>
            <person name="Grigoriev I.V."/>
            <person name="Miller A.N."/>
            <person name="O'Donnell K."/>
            <person name="Stajich J.E."/>
            <person name="Bonito G."/>
        </authorList>
    </citation>
    <scope>NUCLEOTIDE SEQUENCE</scope>
    <source>
        <strain evidence="1">MES-2147</strain>
    </source>
</reference>
<sequence>MAQGDHTPAINGRKFGNGLPATYWSCLEKYQVLVLTSTLRYVPTSNYHDYVEIKR</sequence>
<proteinExistence type="predicted"/>
<dbReference type="AlphaFoldDB" id="A0A9P6SS97"/>
<evidence type="ECO:0000313" key="1">
    <source>
        <dbReference type="EMBL" id="KAF9995062.1"/>
    </source>
</evidence>
<gene>
    <name evidence="1" type="ORF">BGZ65_009308</name>
</gene>
<organism evidence="1 2">
    <name type="scientific">Modicella reniformis</name>
    <dbReference type="NCBI Taxonomy" id="1440133"/>
    <lineage>
        <taxon>Eukaryota</taxon>
        <taxon>Fungi</taxon>
        <taxon>Fungi incertae sedis</taxon>
        <taxon>Mucoromycota</taxon>
        <taxon>Mortierellomycotina</taxon>
        <taxon>Mortierellomycetes</taxon>
        <taxon>Mortierellales</taxon>
        <taxon>Mortierellaceae</taxon>
        <taxon>Modicella</taxon>
    </lineage>
</organism>
<name>A0A9P6SS97_9FUNG</name>
<comment type="caution">
    <text evidence="1">The sequence shown here is derived from an EMBL/GenBank/DDBJ whole genome shotgun (WGS) entry which is preliminary data.</text>
</comment>
<feature type="non-terminal residue" evidence="1">
    <location>
        <position position="1"/>
    </location>
</feature>
<accession>A0A9P6SS97</accession>
<keyword evidence="2" id="KW-1185">Reference proteome</keyword>
<dbReference type="Proteomes" id="UP000749646">
    <property type="component" value="Unassembled WGS sequence"/>
</dbReference>